<accession>A0ABP8FB48</accession>
<dbReference type="InterPro" id="IPR010024">
    <property type="entry name" value="CHP16711"/>
</dbReference>
<dbReference type="RefSeq" id="WP_345162750.1">
    <property type="nucleotide sequence ID" value="NZ_BAABGX010000001.1"/>
</dbReference>
<dbReference type="InterPro" id="IPR023385">
    <property type="entry name" value="YopX-like_C"/>
</dbReference>
<dbReference type="Pfam" id="PF09643">
    <property type="entry name" value="YopX"/>
    <property type="match status" value="1"/>
</dbReference>
<reference evidence="3" key="1">
    <citation type="journal article" date="2019" name="Int. J. Syst. Evol. Microbiol.">
        <title>The Global Catalogue of Microorganisms (GCM) 10K type strain sequencing project: providing services to taxonomists for standard genome sequencing and annotation.</title>
        <authorList>
            <consortium name="The Broad Institute Genomics Platform"/>
            <consortium name="The Broad Institute Genome Sequencing Center for Infectious Disease"/>
            <person name="Wu L."/>
            <person name="Ma J."/>
        </authorList>
    </citation>
    <scope>NUCLEOTIDE SEQUENCE [LARGE SCALE GENOMIC DNA]</scope>
    <source>
        <strain evidence="3">JCM 17917</strain>
    </source>
</reference>
<evidence type="ECO:0000313" key="2">
    <source>
        <dbReference type="EMBL" id="GAA4299563.1"/>
    </source>
</evidence>
<organism evidence="2 3">
    <name type="scientific">Nibribacter koreensis</name>
    <dbReference type="NCBI Taxonomy" id="1084519"/>
    <lineage>
        <taxon>Bacteria</taxon>
        <taxon>Pseudomonadati</taxon>
        <taxon>Bacteroidota</taxon>
        <taxon>Cytophagia</taxon>
        <taxon>Cytophagales</taxon>
        <taxon>Hymenobacteraceae</taxon>
        <taxon>Nibribacter</taxon>
    </lineage>
</organism>
<proteinExistence type="predicted"/>
<evidence type="ECO:0000259" key="1">
    <source>
        <dbReference type="Pfam" id="PF09643"/>
    </source>
</evidence>
<keyword evidence="3" id="KW-1185">Reference proteome</keyword>
<dbReference type="NCBIfam" id="TIGR01671">
    <property type="entry name" value="phage_TIGR01671"/>
    <property type="match status" value="1"/>
</dbReference>
<comment type="caution">
    <text evidence="2">The sequence shown here is derived from an EMBL/GenBank/DDBJ whole genome shotgun (WGS) entry which is preliminary data.</text>
</comment>
<gene>
    <name evidence="2" type="ORF">GCM10023183_08930</name>
</gene>
<feature type="domain" description="YopX protein" evidence="1">
    <location>
        <begin position="6"/>
        <end position="133"/>
    </location>
</feature>
<dbReference type="Gene3D" id="2.30.30.290">
    <property type="entry name" value="YopX-like domains"/>
    <property type="match status" value="1"/>
</dbReference>
<dbReference type="InterPro" id="IPR019096">
    <property type="entry name" value="YopX_protein"/>
</dbReference>
<dbReference type="EMBL" id="BAABGX010000001">
    <property type="protein sequence ID" value="GAA4299563.1"/>
    <property type="molecule type" value="Genomic_DNA"/>
</dbReference>
<name>A0ABP8FB48_9BACT</name>
<sequence length="141" mass="15819">MNREIKFRAYHLATEQMFQVHSITPTHVFPETMDGIHTSEINPAMREGCALMQYTGLKDKKGAEIYEGDILEYKYPDRMEATGWGADYAPVVFKEGTFGTIGSVTASFLPIEGARDAATWEVIGNVHEHPELLRTKLATQP</sequence>
<evidence type="ECO:0000313" key="3">
    <source>
        <dbReference type="Proteomes" id="UP001501844"/>
    </source>
</evidence>
<protein>
    <submittedName>
        <fullName evidence="2">YopX family protein</fullName>
    </submittedName>
</protein>
<dbReference type="SUPFAM" id="SSF159006">
    <property type="entry name" value="YopX-like"/>
    <property type="match status" value="1"/>
</dbReference>
<dbReference type="Proteomes" id="UP001501844">
    <property type="component" value="Unassembled WGS sequence"/>
</dbReference>